<dbReference type="Proteomes" id="UP001301958">
    <property type="component" value="Unassembled WGS sequence"/>
</dbReference>
<sequence>MDTDGITFSPLPIDIHDVETVEGLTFQSIGVIHRGHSSSRSSISPQSPTHEEEGKIAKAQAIELRETIRQCLAYYRQVHDFPKRDTDVPVDETLVQKWKDEPIETKRRVARVRLDTYLRHLVFAFDAIKWAVITDQQDSISEFLEKLDDDPEFLAELEAMTDEEERDNLYKTRTIEHVKEVNKDLLEKLDNVYDHFALEMGRPVKKALDIEDDSYLLPDHEVWTSGSIPWEYAPNRQTLGYSKKMWEEFQIQACPWRIQLEFEMLSYSWAKLDEGYEHWLGWNWGVDGPFTWSKGFPGRISVLYALR</sequence>
<name>A0AAN6YQQ1_9PEZI</name>
<accession>A0AAN6YQQ1</accession>
<dbReference type="AlphaFoldDB" id="A0AAN6YQQ1"/>
<proteinExistence type="predicted"/>
<feature type="compositionally biased region" description="Low complexity" evidence="1">
    <location>
        <begin position="38"/>
        <end position="48"/>
    </location>
</feature>
<gene>
    <name evidence="2" type="ORF">QBC38DRAFT_447859</name>
</gene>
<feature type="region of interest" description="Disordered" evidence="1">
    <location>
        <begin position="36"/>
        <end position="55"/>
    </location>
</feature>
<evidence type="ECO:0000256" key="1">
    <source>
        <dbReference type="SAM" id="MobiDB-lite"/>
    </source>
</evidence>
<dbReference type="EMBL" id="MU865449">
    <property type="protein sequence ID" value="KAK4222900.1"/>
    <property type="molecule type" value="Genomic_DNA"/>
</dbReference>
<organism evidence="2 3">
    <name type="scientific">Podospora fimiseda</name>
    <dbReference type="NCBI Taxonomy" id="252190"/>
    <lineage>
        <taxon>Eukaryota</taxon>
        <taxon>Fungi</taxon>
        <taxon>Dikarya</taxon>
        <taxon>Ascomycota</taxon>
        <taxon>Pezizomycotina</taxon>
        <taxon>Sordariomycetes</taxon>
        <taxon>Sordariomycetidae</taxon>
        <taxon>Sordariales</taxon>
        <taxon>Podosporaceae</taxon>
        <taxon>Podospora</taxon>
    </lineage>
</organism>
<protein>
    <submittedName>
        <fullName evidence="2">Uncharacterized protein</fullName>
    </submittedName>
</protein>
<reference evidence="2" key="1">
    <citation type="journal article" date="2023" name="Mol. Phylogenet. Evol.">
        <title>Genome-scale phylogeny and comparative genomics of the fungal order Sordariales.</title>
        <authorList>
            <person name="Hensen N."/>
            <person name="Bonometti L."/>
            <person name="Westerberg I."/>
            <person name="Brannstrom I.O."/>
            <person name="Guillou S."/>
            <person name="Cros-Aarteil S."/>
            <person name="Calhoun S."/>
            <person name="Haridas S."/>
            <person name="Kuo A."/>
            <person name="Mondo S."/>
            <person name="Pangilinan J."/>
            <person name="Riley R."/>
            <person name="LaButti K."/>
            <person name="Andreopoulos B."/>
            <person name="Lipzen A."/>
            <person name="Chen C."/>
            <person name="Yan M."/>
            <person name="Daum C."/>
            <person name="Ng V."/>
            <person name="Clum A."/>
            <person name="Steindorff A."/>
            <person name="Ohm R.A."/>
            <person name="Martin F."/>
            <person name="Silar P."/>
            <person name="Natvig D.O."/>
            <person name="Lalanne C."/>
            <person name="Gautier V."/>
            <person name="Ament-Velasquez S.L."/>
            <person name="Kruys A."/>
            <person name="Hutchinson M.I."/>
            <person name="Powell A.J."/>
            <person name="Barry K."/>
            <person name="Miller A.N."/>
            <person name="Grigoriev I.V."/>
            <person name="Debuchy R."/>
            <person name="Gladieux P."/>
            <person name="Hiltunen Thoren M."/>
            <person name="Johannesson H."/>
        </authorList>
    </citation>
    <scope>NUCLEOTIDE SEQUENCE</scope>
    <source>
        <strain evidence="2">CBS 990.96</strain>
    </source>
</reference>
<evidence type="ECO:0000313" key="2">
    <source>
        <dbReference type="EMBL" id="KAK4222900.1"/>
    </source>
</evidence>
<comment type="caution">
    <text evidence="2">The sequence shown here is derived from an EMBL/GenBank/DDBJ whole genome shotgun (WGS) entry which is preliminary data.</text>
</comment>
<reference evidence="2" key="2">
    <citation type="submission" date="2023-05" db="EMBL/GenBank/DDBJ databases">
        <authorList>
            <consortium name="Lawrence Berkeley National Laboratory"/>
            <person name="Steindorff A."/>
            <person name="Hensen N."/>
            <person name="Bonometti L."/>
            <person name="Westerberg I."/>
            <person name="Brannstrom I.O."/>
            <person name="Guillou S."/>
            <person name="Cros-Aarteil S."/>
            <person name="Calhoun S."/>
            <person name="Haridas S."/>
            <person name="Kuo A."/>
            <person name="Mondo S."/>
            <person name="Pangilinan J."/>
            <person name="Riley R."/>
            <person name="Labutti K."/>
            <person name="Andreopoulos B."/>
            <person name="Lipzen A."/>
            <person name="Chen C."/>
            <person name="Yanf M."/>
            <person name="Daum C."/>
            <person name="Ng V."/>
            <person name="Clum A."/>
            <person name="Ohm R."/>
            <person name="Martin F."/>
            <person name="Silar P."/>
            <person name="Natvig D."/>
            <person name="Lalanne C."/>
            <person name="Gautier V."/>
            <person name="Ament-Velasquez S.L."/>
            <person name="Kruys A."/>
            <person name="Hutchinson M.I."/>
            <person name="Powell A.J."/>
            <person name="Barry K."/>
            <person name="Miller A.N."/>
            <person name="Grigoriev I.V."/>
            <person name="Debuchy R."/>
            <person name="Gladieux P."/>
            <person name="Thoren M.H."/>
            <person name="Johannesson H."/>
        </authorList>
    </citation>
    <scope>NUCLEOTIDE SEQUENCE</scope>
    <source>
        <strain evidence="2">CBS 990.96</strain>
    </source>
</reference>
<evidence type="ECO:0000313" key="3">
    <source>
        <dbReference type="Proteomes" id="UP001301958"/>
    </source>
</evidence>
<keyword evidence="3" id="KW-1185">Reference proteome</keyword>